<dbReference type="PANTHER" id="PTHR16214">
    <property type="entry name" value="TRANSMEMBRANE PROTEIN 260"/>
    <property type="match status" value="1"/>
</dbReference>
<feature type="transmembrane region" description="Helical" evidence="1">
    <location>
        <begin position="265"/>
        <end position="284"/>
    </location>
</feature>
<evidence type="ECO:0000256" key="1">
    <source>
        <dbReference type="SAM" id="Phobius"/>
    </source>
</evidence>
<name>A0A3S0H5W5_9BACT</name>
<keyword evidence="3" id="KW-1185">Reference proteome</keyword>
<organism evidence="2 3">
    <name type="scientific">Hymenobacter gummosus</name>
    <dbReference type="NCBI Taxonomy" id="1776032"/>
    <lineage>
        <taxon>Bacteria</taxon>
        <taxon>Pseudomonadati</taxon>
        <taxon>Bacteroidota</taxon>
        <taxon>Cytophagia</taxon>
        <taxon>Cytophagales</taxon>
        <taxon>Hymenobacteraceae</taxon>
        <taxon>Hymenobacter</taxon>
    </lineage>
</organism>
<dbReference type="AlphaFoldDB" id="A0A3S0H5W5"/>
<feature type="transmembrane region" description="Helical" evidence="1">
    <location>
        <begin position="496"/>
        <end position="512"/>
    </location>
</feature>
<feature type="transmembrane region" description="Helical" evidence="1">
    <location>
        <begin position="549"/>
        <end position="573"/>
    </location>
</feature>
<feature type="transmembrane region" description="Helical" evidence="1">
    <location>
        <begin position="519"/>
        <end position="537"/>
    </location>
</feature>
<protein>
    <submittedName>
        <fullName evidence="2">DUF2723 domain-containing protein</fullName>
    </submittedName>
</protein>
<reference evidence="2 3" key="1">
    <citation type="submission" date="2018-12" db="EMBL/GenBank/DDBJ databases">
        <title>Hymenobacter gummosus sp. nov., isolated from a spring.</title>
        <authorList>
            <person name="Nie L."/>
        </authorList>
    </citation>
    <scope>NUCLEOTIDE SEQUENCE [LARGE SCALE GENOMIC DNA]</scope>
    <source>
        <strain evidence="2 3">KCTC 52166</strain>
    </source>
</reference>
<feature type="transmembrane region" description="Helical" evidence="1">
    <location>
        <begin position="296"/>
        <end position="317"/>
    </location>
</feature>
<evidence type="ECO:0000313" key="3">
    <source>
        <dbReference type="Proteomes" id="UP000282184"/>
    </source>
</evidence>
<feature type="transmembrane region" description="Helical" evidence="1">
    <location>
        <begin position="122"/>
        <end position="142"/>
    </location>
</feature>
<keyword evidence="1" id="KW-0812">Transmembrane</keyword>
<proteinExistence type="predicted"/>
<evidence type="ECO:0000313" key="2">
    <source>
        <dbReference type="EMBL" id="RTQ49174.1"/>
    </source>
</evidence>
<accession>A0A3S0H5W5</accession>
<dbReference type="OrthoDB" id="9807602at2"/>
<feature type="transmembrane region" description="Helical" evidence="1">
    <location>
        <begin position="7"/>
        <end position="25"/>
    </location>
</feature>
<feature type="transmembrane region" description="Helical" evidence="1">
    <location>
        <begin position="585"/>
        <end position="603"/>
    </location>
</feature>
<comment type="caution">
    <text evidence="2">The sequence shown here is derived from an EMBL/GenBank/DDBJ whole genome shotgun (WGS) entry which is preliminary data.</text>
</comment>
<gene>
    <name evidence="2" type="ORF">EJV47_13580</name>
</gene>
<feature type="transmembrane region" description="Helical" evidence="1">
    <location>
        <begin position="227"/>
        <end position="245"/>
    </location>
</feature>
<dbReference type="PANTHER" id="PTHR16214:SF3">
    <property type="entry name" value="TRANSMEMBRANE PROTEIN 260"/>
    <property type="match status" value="1"/>
</dbReference>
<dbReference type="Pfam" id="PF11028">
    <property type="entry name" value="TMEM260-like"/>
    <property type="match status" value="1"/>
</dbReference>
<feature type="transmembrane region" description="Helical" evidence="1">
    <location>
        <begin position="184"/>
        <end position="215"/>
    </location>
</feature>
<feature type="transmembrane region" description="Helical" evidence="1">
    <location>
        <begin position="154"/>
        <end position="172"/>
    </location>
</feature>
<sequence>MQRYSRLNNLVGWLVFAVATITYLLTLEPTASFWDCGEFIACSYKLLVPHPPGAPTFLLLGRLFSLFSFGDVTKVAVLVNALSALSSSFTVLFLFWTITMLAKKLVLHRPGMHDDRTLEPTTGQSLLILGSGVVGALALTFSDSFWFNAVEAEVYAMSSLCTAAVVWLMLKWENRADEYDSDKWLILIAYVMGLSIGVHLLNLLAIPALGLVYYFRRHATPTWMGGFVTLVISSIIVGLILVGIIPGLPSIAGWFEVLFVNSFGLPFNSGLIFFLLIFFGLLWFGFRYSRQRGSRLLNTALLSLVFILIGYSSYLIIPIRSSFLPTINENTPNDVLSFVSYLKREQYGDRPLLYGPQFNAQPISQTEGAPRYVRGKDKYEIAEHRLETNYNDADKVLLPRLYSPDPGHIQQYQKWGVNVRQVEDPATGQPSYAKPTMGENLGFLFRYQMGHMFWRYFLWNFVGRDSDVQQAGVLWPTEKSANLPERVADSMARNNFFAIPLLLGLVGLFFHVRRDGPNALMVGFLFLFTGIAIVIYLNQPPIEPRERDYTFAGATYAFAIWIGLGVLGLADLLKAALKADGARGGVAVALGLLAPVLMAAQGWDDHDRSDRYNSVDSAKNLLNSLQPNAILFTNGDNDTFPLWYAQEVEGVRTDVRVAVLSYLNTDWYIDQMKRPSYKSAPLPISMEHAVYQQGTNDYLPYVENPSVKDVDLKQFMQLVEQNSPLLQVATQSGRPLMSFPTRKFFLPIDTTAVKQLGLIPADRRSQLVGRMEWDMGRGAIEKKNLVILDMLATNNWQRPIYFSSTVNSQDFMNLQPYFQLEGLAYRILPLKDPNYDPRSGQEGYVEKQLMYDIMMKRFAFRNLDRADIFYDENNLRFPANYRDKFYRLAQAYVDAGDKVKAKEVMDYCFKVMPDKSIPYDYYVPQFVVPLSAVGETQKANEIMDTMTNRAQLALLYYTTAPEGSLFDLEIQLNLLTLQSVYRAAEQIGDRARATKALNLLQQYYPQQGG</sequence>
<dbReference type="Proteomes" id="UP000282184">
    <property type="component" value="Unassembled WGS sequence"/>
</dbReference>
<feature type="transmembrane region" description="Helical" evidence="1">
    <location>
        <begin position="53"/>
        <end position="70"/>
    </location>
</feature>
<dbReference type="RefSeq" id="WP_126693705.1">
    <property type="nucleotide sequence ID" value="NZ_RXOF01000007.1"/>
</dbReference>
<dbReference type="EMBL" id="RXOF01000007">
    <property type="protein sequence ID" value="RTQ49174.1"/>
    <property type="molecule type" value="Genomic_DNA"/>
</dbReference>
<dbReference type="InterPro" id="IPR021280">
    <property type="entry name" value="TMEM260-like"/>
</dbReference>
<keyword evidence="1" id="KW-0472">Membrane</keyword>
<dbReference type="InterPro" id="IPR052724">
    <property type="entry name" value="GT117_domain-containing"/>
</dbReference>
<feature type="transmembrane region" description="Helical" evidence="1">
    <location>
        <begin position="77"/>
        <end position="102"/>
    </location>
</feature>
<keyword evidence="1" id="KW-1133">Transmembrane helix</keyword>